<feature type="compositionally biased region" description="Basic and acidic residues" evidence="1">
    <location>
        <begin position="440"/>
        <end position="460"/>
    </location>
</feature>
<feature type="region of interest" description="Disordered" evidence="1">
    <location>
        <begin position="395"/>
        <end position="513"/>
    </location>
</feature>
<feature type="compositionally biased region" description="Acidic residues" evidence="1">
    <location>
        <begin position="496"/>
        <end position="505"/>
    </location>
</feature>
<dbReference type="AlphaFoldDB" id="B4H5W1"/>
<sequence length="795" mass="86814">MQECERQRRGARPQPQDQDQPPMTSAPLPPASRVAATATVEEAAAVHQIRLLSSSITSFNPYSSSDYIKSQSSDYHAPSTDPIKTFSTTSYDVQSTTANNTTNSTMSTTSNTNTISSCTTNPRETNPETTASCSVSPQPLQLTPVRGTSSSPSQYNSSEELAAIFGIEEQPKQRKQRQHQQHHTGKGDAQGSPAARASTASASASASATTNAPAMPPATATTSSATNRVLNVASDVTTTSPTSSNTSSNDSASSCSSICNYKLETIPEQDQDHDQDQEEDTALKLSPNFNRIYASKIRIVMEEEEPLVLDEVATIQQQEVTEEQTKILPAVGVETHFDSLSSLEEEVSSNPDSGNVSLTDYPLGGNHNHHANASLELQTTYNSRFEVREHYVSEVSISASEESSTDEEEQTDTERTERGGDLEGREDGFPPLPTEEELLESLREEREHNERGAESVELSKEISGQTELRIEEDALSDDSLEEDIEVEVEVSSSEVTDNEESESSLESDAKLDETVSLSEEVYKLASETLKIQENPLDEEPIDERNLSEVKPDQIKHREEKLDERKLNERKLDETLENECRFELEEAEFSLKQSEESDLKPNESEFNETLDECDSAMQFPRRKSIVYETPALNLSISEVKLNYETKVGEEMEAEPTTPVTDEANQSIDNDNDNDDDIPINDTSARNEEEPQEKQGKSSGDVSETRQGLPAAAVVEEEEEEEQPTTSSKALSVFGEVRTVAPAADAAVGGAVARGGLTTLEHVFVACTVGLITPNDLLTLCLIVIGVIIIIAIALAA</sequence>
<feature type="compositionally biased region" description="Basic and acidic residues" evidence="1">
    <location>
        <begin position="683"/>
        <end position="694"/>
    </location>
</feature>
<feature type="compositionally biased region" description="Polar residues" evidence="1">
    <location>
        <begin position="695"/>
        <end position="704"/>
    </location>
</feature>
<feature type="compositionally biased region" description="Basic and acidic residues" evidence="1">
    <location>
        <begin position="412"/>
        <end position="428"/>
    </location>
</feature>
<feature type="region of interest" description="Disordered" evidence="1">
    <location>
        <begin position="1"/>
        <end position="37"/>
    </location>
</feature>
<protein>
    <submittedName>
        <fullName evidence="3">GL24658</fullName>
    </submittedName>
</protein>
<feature type="region of interest" description="Disordered" evidence="1">
    <location>
        <begin position="588"/>
        <end position="607"/>
    </location>
</feature>
<dbReference type="HOGENOM" id="CLU_353467_0_0_1"/>
<accession>B4H5W1</accession>
<feature type="compositionally biased region" description="Polar residues" evidence="1">
    <location>
        <begin position="131"/>
        <end position="141"/>
    </location>
</feature>
<feature type="region of interest" description="Disordered" evidence="1">
    <location>
        <begin position="62"/>
        <end position="255"/>
    </location>
</feature>
<feature type="compositionally biased region" description="Basic residues" evidence="1">
    <location>
        <begin position="173"/>
        <end position="184"/>
    </location>
</feature>
<feature type="compositionally biased region" description="Acidic residues" evidence="1">
    <location>
        <begin position="668"/>
        <end position="677"/>
    </location>
</feature>
<keyword evidence="2" id="KW-1133">Transmembrane helix</keyword>
<evidence type="ECO:0000256" key="2">
    <source>
        <dbReference type="SAM" id="Phobius"/>
    </source>
</evidence>
<feature type="region of interest" description="Disordered" evidence="1">
    <location>
        <begin position="645"/>
        <end position="727"/>
    </location>
</feature>
<proteinExistence type="predicted"/>
<organism evidence="4">
    <name type="scientific">Drosophila persimilis</name>
    <name type="common">Fruit fly</name>
    <dbReference type="NCBI Taxonomy" id="7234"/>
    <lineage>
        <taxon>Eukaryota</taxon>
        <taxon>Metazoa</taxon>
        <taxon>Ecdysozoa</taxon>
        <taxon>Arthropoda</taxon>
        <taxon>Hexapoda</taxon>
        <taxon>Insecta</taxon>
        <taxon>Pterygota</taxon>
        <taxon>Neoptera</taxon>
        <taxon>Endopterygota</taxon>
        <taxon>Diptera</taxon>
        <taxon>Brachycera</taxon>
        <taxon>Muscomorpha</taxon>
        <taxon>Ephydroidea</taxon>
        <taxon>Drosophilidae</taxon>
        <taxon>Drosophila</taxon>
        <taxon>Sophophora</taxon>
    </lineage>
</organism>
<keyword evidence="2" id="KW-0472">Membrane</keyword>
<feature type="compositionally biased region" description="Polar residues" evidence="1">
    <location>
        <begin position="656"/>
        <end position="665"/>
    </location>
</feature>
<feature type="compositionally biased region" description="Polar residues" evidence="1">
    <location>
        <begin position="85"/>
        <end position="94"/>
    </location>
</feature>
<evidence type="ECO:0000313" key="3">
    <source>
        <dbReference type="EMBL" id="EDW33178.1"/>
    </source>
</evidence>
<dbReference type="OrthoDB" id="28894at2759"/>
<feature type="region of interest" description="Disordered" evidence="1">
    <location>
        <begin position="533"/>
        <end position="555"/>
    </location>
</feature>
<keyword evidence="2" id="KW-0812">Transmembrane</keyword>
<feature type="compositionally biased region" description="Low complexity" evidence="1">
    <location>
        <begin position="13"/>
        <end position="22"/>
    </location>
</feature>
<evidence type="ECO:0000256" key="1">
    <source>
        <dbReference type="SAM" id="MobiDB-lite"/>
    </source>
</evidence>
<feature type="compositionally biased region" description="Low complexity" evidence="1">
    <location>
        <begin position="95"/>
        <end position="130"/>
    </location>
</feature>
<dbReference type="PhylomeDB" id="B4H5W1"/>
<feature type="compositionally biased region" description="Low complexity" evidence="1">
    <location>
        <begin position="192"/>
        <end position="255"/>
    </location>
</feature>
<gene>
    <name evidence="3" type="primary">Dper\GL24658</name>
    <name evidence="3" type="ORF">Dper_GL24658</name>
</gene>
<dbReference type="EMBL" id="CH479212">
    <property type="protein sequence ID" value="EDW33178.1"/>
    <property type="molecule type" value="Genomic_DNA"/>
</dbReference>
<feature type="compositionally biased region" description="Acidic residues" evidence="1">
    <location>
        <begin position="473"/>
        <end position="488"/>
    </location>
</feature>
<feature type="compositionally biased region" description="Basic and acidic residues" evidence="1">
    <location>
        <begin position="542"/>
        <end position="555"/>
    </location>
</feature>
<dbReference type="Proteomes" id="UP000008744">
    <property type="component" value="Unassembled WGS sequence"/>
</dbReference>
<name>B4H5W1_DROPE</name>
<evidence type="ECO:0000313" key="4">
    <source>
        <dbReference type="Proteomes" id="UP000008744"/>
    </source>
</evidence>
<keyword evidence="4" id="KW-1185">Reference proteome</keyword>
<feature type="transmembrane region" description="Helical" evidence="2">
    <location>
        <begin position="775"/>
        <end position="794"/>
    </location>
</feature>
<reference evidence="3 4" key="1">
    <citation type="journal article" date="2007" name="Nature">
        <title>Evolution of genes and genomes on the Drosophila phylogeny.</title>
        <authorList>
            <consortium name="Drosophila 12 Genomes Consortium"/>
            <person name="Clark A.G."/>
            <person name="Eisen M.B."/>
            <person name="Smith D.R."/>
            <person name="Bergman C.M."/>
            <person name="Oliver B."/>
            <person name="Markow T.A."/>
            <person name="Kaufman T.C."/>
            <person name="Kellis M."/>
            <person name="Gelbart W."/>
            <person name="Iyer V.N."/>
            <person name="Pollard D.A."/>
            <person name="Sackton T.B."/>
            <person name="Larracuente A.M."/>
            <person name="Singh N.D."/>
            <person name="Abad J.P."/>
            <person name="Abt D.N."/>
            <person name="Adryan B."/>
            <person name="Aguade M."/>
            <person name="Akashi H."/>
            <person name="Anderson W.W."/>
            <person name="Aquadro C.F."/>
            <person name="Ardell D.H."/>
            <person name="Arguello R."/>
            <person name="Artieri C.G."/>
            <person name="Barbash D.A."/>
            <person name="Barker D."/>
            <person name="Barsanti P."/>
            <person name="Batterham P."/>
            <person name="Batzoglou S."/>
            <person name="Begun D."/>
            <person name="Bhutkar A."/>
            <person name="Blanco E."/>
            <person name="Bosak S.A."/>
            <person name="Bradley R.K."/>
            <person name="Brand A.D."/>
            <person name="Brent M.R."/>
            <person name="Brooks A.N."/>
            <person name="Brown R.H."/>
            <person name="Butlin R.K."/>
            <person name="Caggese C."/>
            <person name="Calvi B.R."/>
            <person name="Bernardo de Carvalho A."/>
            <person name="Caspi A."/>
            <person name="Castrezana S."/>
            <person name="Celniker S.E."/>
            <person name="Chang J.L."/>
            <person name="Chapple C."/>
            <person name="Chatterji S."/>
            <person name="Chinwalla A."/>
            <person name="Civetta A."/>
            <person name="Clifton S.W."/>
            <person name="Comeron J.M."/>
            <person name="Costello J.C."/>
            <person name="Coyne J.A."/>
            <person name="Daub J."/>
            <person name="David R.G."/>
            <person name="Delcher A.L."/>
            <person name="Delehaunty K."/>
            <person name="Do C.B."/>
            <person name="Ebling H."/>
            <person name="Edwards K."/>
            <person name="Eickbush T."/>
            <person name="Evans J.D."/>
            <person name="Filipski A."/>
            <person name="Findeiss S."/>
            <person name="Freyhult E."/>
            <person name="Fulton L."/>
            <person name="Fulton R."/>
            <person name="Garcia A.C."/>
            <person name="Gardiner A."/>
            <person name="Garfield D.A."/>
            <person name="Garvin B.E."/>
            <person name="Gibson G."/>
            <person name="Gilbert D."/>
            <person name="Gnerre S."/>
            <person name="Godfrey J."/>
            <person name="Good R."/>
            <person name="Gotea V."/>
            <person name="Gravely B."/>
            <person name="Greenberg A.J."/>
            <person name="Griffiths-Jones S."/>
            <person name="Gross S."/>
            <person name="Guigo R."/>
            <person name="Gustafson E.A."/>
            <person name="Haerty W."/>
            <person name="Hahn M.W."/>
            <person name="Halligan D.L."/>
            <person name="Halpern A.L."/>
            <person name="Halter G.M."/>
            <person name="Han M.V."/>
            <person name="Heger A."/>
            <person name="Hillier L."/>
            <person name="Hinrichs A.S."/>
            <person name="Holmes I."/>
            <person name="Hoskins R.A."/>
            <person name="Hubisz M.J."/>
            <person name="Hultmark D."/>
            <person name="Huntley M.A."/>
            <person name="Jaffe D.B."/>
            <person name="Jagadeeshan S."/>
            <person name="Jeck W.R."/>
            <person name="Johnson J."/>
            <person name="Jones C.D."/>
            <person name="Jordan W.C."/>
            <person name="Karpen G.H."/>
            <person name="Kataoka E."/>
            <person name="Keightley P.D."/>
            <person name="Kheradpour P."/>
            <person name="Kirkness E.F."/>
            <person name="Koerich L.B."/>
            <person name="Kristiansen K."/>
            <person name="Kudrna D."/>
            <person name="Kulathinal R.J."/>
            <person name="Kumar S."/>
            <person name="Kwok R."/>
            <person name="Lander E."/>
            <person name="Langley C.H."/>
            <person name="Lapoint R."/>
            <person name="Lazzaro B.P."/>
            <person name="Lee S.J."/>
            <person name="Levesque L."/>
            <person name="Li R."/>
            <person name="Lin C.F."/>
            <person name="Lin M.F."/>
            <person name="Lindblad-Toh K."/>
            <person name="Llopart A."/>
            <person name="Long M."/>
            <person name="Low L."/>
            <person name="Lozovsky E."/>
            <person name="Lu J."/>
            <person name="Luo M."/>
            <person name="Machado C.A."/>
            <person name="Makalowski W."/>
            <person name="Marzo M."/>
            <person name="Matsuda M."/>
            <person name="Matzkin L."/>
            <person name="McAllister B."/>
            <person name="McBride C.S."/>
            <person name="McKernan B."/>
            <person name="McKernan K."/>
            <person name="Mendez-Lago M."/>
            <person name="Minx P."/>
            <person name="Mollenhauer M.U."/>
            <person name="Montooth K."/>
            <person name="Mount S.M."/>
            <person name="Mu X."/>
            <person name="Myers E."/>
            <person name="Negre B."/>
            <person name="Newfeld S."/>
            <person name="Nielsen R."/>
            <person name="Noor M.A."/>
            <person name="O'Grady P."/>
            <person name="Pachter L."/>
            <person name="Papaceit M."/>
            <person name="Parisi M.J."/>
            <person name="Parisi M."/>
            <person name="Parts L."/>
            <person name="Pedersen J.S."/>
            <person name="Pesole G."/>
            <person name="Phillippy A.M."/>
            <person name="Ponting C.P."/>
            <person name="Pop M."/>
            <person name="Porcelli D."/>
            <person name="Powell J.R."/>
            <person name="Prohaska S."/>
            <person name="Pruitt K."/>
            <person name="Puig M."/>
            <person name="Quesneville H."/>
            <person name="Ram K.R."/>
            <person name="Rand D."/>
            <person name="Rasmussen M.D."/>
            <person name="Reed L.K."/>
            <person name="Reenan R."/>
            <person name="Reily A."/>
            <person name="Remington K.A."/>
            <person name="Rieger T.T."/>
            <person name="Ritchie M.G."/>
            <person name="Robin C."/>
            <person name="Rogers Y.H."/>
            <person name="Rohde C."/>
            <person name="Rozas J."/>
            <person name="Rubenfield M.J."/>
            <person name="Ruiz A."/>
            <person name="Russo S."/>
            <person name="Salzberg S.L."/>
            <person name="Sanchez-Gracia A."/>
            <person name="Saranga D.J."/>
            <person name="Sato H."/>
            <person name="Schaeffer S.W."/>
            <person name="Schatz M.C."/>
            <person name="Schlenke T."/>
            <person name="Schwartz R."/>
            <person name="Segarra C."/>
            <person name="Singh R.S."/>
            <person name="Sirot L."/>
            <person name="Sirota M."/>
            <person name="Sisneros N.B."/>
            <person name="Smith C.D."/>
            <person name="Smith T.F."/>
            <person name="Spieth J."/>
            <person name="Stage D.E."/>
            <person name="Stark A."/>
            <person name="Stephan W."/>
            <person name="Strausberg R.L."/>
            <person name="Strempel S."/>
            <person name="Sturgill D."/>
            <person name="Sutton G."/>
            <person name="Sutton G.G."/>
            <person name="Tao W."/>
            <person name="Teichmann S."/>
            <person name="Tobari Y.N."/>
            <person name="Tomimura Y."/>
            <person name="Tsolas J.M."/>
            <person name="Valente V.L."/>
            <person name="Venter E."/>
            <person name="Venter J.C."/>
            <person name="Vicario S."/>
            <person name="Vieira F.G."/>
            <person name="Vilella A.J."/>
            <person name="Villasante A."/>
            <person name="Walenz B."/>
            <person name="Wang J."/>
            <person name="Wasserman M."/>
            <person name="Watts T."/>
            <person name="Wilson D."/>
            <person name="Wilson R.K."/>
            <person name="Wing R.A."/>
            <person name="Wolfner M.F."/>
            <person name="Wong A."/>
            <person name="Wong G.K."/>
            <person name="Wu C.I."/>
            <person name="Wu G."/>
            <person name="Yamamoto D."/>
            <person name="Yang H.P."/>
            <person name="Yang S.P."/>
            <person name="Yorke J.A."/>
            <person name="Yoshida K."/>
            <person name="Zdobnov E."/>
            <person name="Zhang P."/>
            <person name="Zhang Y."/>
            <person name="Zimin A.V."/>
            <person name="Baldwin J."/>
            <person name="Abdouelleil A."/>
            <person name="Abdulkadir J."/>
            <person name="Abebe A."/>
            <person name="Abera B."/>
            <person name="Abreu J."/>
            <person name="Acer S.C."/>
            <person name="Aftuck L."/>
            <person name="Alexander A."/>
            <person name="An P."/>
            <person name="Anderson E."/>
            <person name="Anderson S."/>
            <person name="Arachi H."/>
            <person name="Azer M."/>
            <person name="Bachantsang P."/>
            <person name="Barry A."/>
            <person name="Bayul T."/>
            <person name="Berlin A."/>
            <person name="Bessette D."/>
            <person name="Bloom T."/>
            <person name="Blye J."/>
            <person name="Boguslavskiy L."/>
            <person name="Bonnet C."/>
            <person name="Boukhgalter B."/>
            <person name="Bourzgui I."/>
            <person name="Brown A."/>
            <person name="Cahill P."/>
            <person name="Channer S."/>
            <person name="Cheshatsang Y."/>
            <person name="Chuda L."/>
            <person name="Citroen M."/>
            <person name="Collymore A."/>
            <person name="Cooke P."/>
            <person name="Costello M."/>
            <person name="D'Aco K."/>
            <person name="Daza R."/>
            <person name="De Haan G."/>
            <person name="DeGray S."/>
            <person name="DeMaso C."/>
            <person name="Dhargay N."/>
            <person name="Dooley K."/>
            <person name="Dooley E."/>
            <person name="Doricent M."/>
            <person name="Dorje P."/>
            <person name="Dorjee K."/>
            <person name="Dupes A."/>
            <person name="Elong R."/>
            <person name="Falk J."/>
            <person name="Farina A."/>
            <person name="Faro S."/>
            <person name="Ferguson D."/>
            <person name="Fisher S."/>
            <person name="Foley C.D."/>
            <person name="Franke A."/>
            <person name="Friedrich D."/>
            <person name="Gadbois L."/>
            <person name="Gearin G."/>
            <person name="Gearin C.R."/>
            <person name="Giannoukos G."/>
            <person name="Goode T."/>
            <person name="Graham J."/>
            <person name="Grandbois E."/>
            <person name="Grewal S."/>
            <person name="Gyaltsen K."/>
            <person name="Hafez N."/>
            <person name="Hagos B."/>
            <person name="Hall J."/>
            <person name="Henson C."/>
            <person name="Hollinger A."/>
            <person name="Honan T."/>
            <person name="Huard M.D."/>
            <person name="Hughes L."/>
            <person name="Hurhula B."/>
            <person name="Husby M.E."/>
            <person name="Kamat A."/>
            <person name="Kanga B."/>
            <person name="Kashin S."/>
            <person name="Khazanovich D."/>
            <person name="Kisner P."/>
            <person name="Lance K."/>
            <person name="Lara M."/>
            <person name="Lee W."/>
            <person name="Lennon N."/>
            <person name="Letendre F."/>
            <person name="LeVine R."/>
            <person name="Lipovsky A."/>
            <person name="Liu X."/>
            <person name="Liu J."/>
            <person name="Liu S."/>
            <person name="Lokyitsang T."/>
            <person name="Lokyitsang Y."/>
            <person name="Lubonja R."/>
            <person name="Lui A."/>
            <person name="MacDonald P."/>
            <person name="Magnisalis V."/>
            <person name="Maru K."/>
            <person name="Matthews C."/>
            <person name="McCusker W."/>
            <person name="McDonough S."/>
            <person name="Mehta T."/>
            <person name="Meldrim J."/>
            <person name="Meneus L."/>
            <person name="Mihai O."/>
            <person name="Mihalev A."/>
            <person name="Mihova T."/>
            <person name="Mittelman R."/>
            <person name="Mlenga V."/>
            <person name="Montmayeur A."/>
            <person name="Mulrain L."/>
            <person name="Navidi A."/>
            <person name="Naylor J."/>
            <person name="Negash T."/>
            <person name="Nguyen T."/>
            <person name="Nguyen N."/>
            <person name="Nicol R."/>
            <person name="Norbu C."/>
            <person name="Norbu N."/>
            <person name="Novod N."/>
            <person name="O'Neill B."/>
            <person name="Osman S."/>
            <person name="Markiewicz E."/>
            <person name="Oyono O.L."/>
            <person name="Patti C."/>
            <person name="Phunkhang P."/>
            <person name="Pierre F."/>
            <person name="Priest M."/>
            <person name="Raghuraman S."/>
            <person name="Rege F."/>
            <person name="Reyes R."/>
            <person name="Rise C."/>
            <person name="Rogov P."/>
            <person name="Ross K."/>
            <person name="Ryan E."/>
            <person name="Settipalli S."/>
            <person name="Shea T."/>
            <person name="Sherpa N."/>
            <person name="Shi L."/>
            <person name="Shih D."/>
            <person name="Sparrow T."/>
            <person name="Spaulding J."/>
            <person name="Stalker J."/>
            <person name="Stange-Thomann N."/>
            <person name="Stavropoulos S."/>
            <person name="Stone C."/>
            <person name="Strader C."/>
            <person name="Tesfaye S."/>
            <person name="Thomson T."/>
            <person name="Thoulutsang Y."/>
            <person name="Thoulutsang D."/>
            <person name="Topham K."/>
            <person name="Topping I."/>
            <person name="Tsamla T."/>
            <person name="Vassiliev H."/>
            <person name="Vo A."/>
            <person name="Wangchuk T."/>
            <person name="Wangdi T."/>
            <person name="Weiand M."/>
            <person name="Wilkinson J."/>
            <person name="Wilson A."/>
            <person name="Yadav S."/>
            <person name="Young G."/>
            <person name="Yu Q."/>
            <person name="Zembek L."/>
            <person name="Zhong D."/>
            <person name="Zimmer A."/>
            <person name="Zwirko Z."/>
            <person name="Jaffe D.B."/>
            <person name="Alvarez P."/>
            <person name="Brockman W."/>
            <person name="Butler J."/>
            <person name="Chin C."/>
            <person name="Gnerre S."/>
            <person name="Grabherr M."/>
            <person name="Kleber M."/>
            <person name="Mauceli E."/>
            <person name="MacCallum I."/>
        </authorList>
    </citation>
    <scope>NUCLEOTIDE SEQUENCE [LARGE SCALE GENOMIC DNA]</scope>
    <source>
        <strain evidence="4">MSH-3 / Tucson 14011-0111.49</strain>
    </source>
</reference>
<feature type="compositionally biased region" description="Low complexity" evidence="1">
    <location>
        <begin position="62"/>
        <end position="75"/>
    </location>
</feature>
<feature type="compositionally biased region" description="Low complexity" evidence="1">
    <location>
        <begin position="149"/>
        <end position="158"/>
    </location>
</feature>
<feature type="compositionally biased region" description="Basic and acidic residues" evidence="1">
    <location>
        <begin position="592"/>
        <end position="602"/>
    </location>
</feature>
<dbReference type="eggNOG" id="ENOG502RZ6U">
    <property type="taxonomic scope" value="Eukaryota"/>
</dbReference>